<sequence>MQKLEYKIREGIEDEELNKSEIKRLEKYIARLEQTIAKAPGDPKLLWRLAVAYRNVGEYDKAIAVLKELEGKLTHPTAKIAVLLAQCLEAKGDREGALAELEKLLASPTTVSGAVYAYKGILKEELGQVKEAAEEMEKAISAEPKDEDLYKKVGKLYKKAGKKGVKVFVKGKKPNFDAEPFIKEGRTLVPIRAIAEALDLKVDYKNGVVVITNPVSEKTVTLFLGRSEAKVGKQKVILDVPPEVIPPGRTVVPLRFVSENLGADVKWFEEGQVVAVNER</sequence>
<dbReference type="InterPro" id="IPR019734">
    <property type="entry name" value="TPR_rpt"/>
</dbReference>
<dbReference type="InterPro" id="IPR012854">
    <property type="entry name" value="Cu_amine_oxidase-like_N"/>
</dbReference>
<evidence type="ECO:0000256" key="1">
    <source>
        <dbReference type="PROSITE-ProRule" id="PRU00339"/>
    </source>
</evidence>
<keyword evidence="1" id="KW-0802">TPR repeat</keyword>
<dbReference type="AlphaFoldDB" id="A0A1Z5HYB3"/>
<comment type="caution">
    <text evidence="3">The sequence shown here is derived from an EMBL/GenBank/DDBJ whole genome shotgun (WGS) entry which is preliminary data.</text>
</comment>
<evidence type="ECO:0000259" key="2">
    <source>
        <dbReference type="Pfam" id="PF07833"/>
    </source>
</evidence>
<dbReference type="SUPFAM" id="SSF48452">
    <property type="entry name" value="TPR-like"/>
    <property type="match status" value="1"/>
</dbReference>
<dbReference type="Gene3D" id="3.30.457.10">
    <property type="entry name" value="Copper amine oxidase-like, N-terminal domain"/>
    <property type="match status" value="1"/>
</dbReference>
<dbReference type="SUPFAM" id="SSF55383">
    <property type="entry name" value="Copper amine oxidase, domain N"/>
    <property type="match status" value="2"/>
</dbReference>
<dbReference type="EMBL" id="BDGJ01000215">
    <property type="protein sequence ID" value="GAW94347.1"/>
    <property type="molecule type" value="Genomic_DNA"/>
</dbReference>
<reference evidence="4" key="1">
    <citation type="journal article" date="2017" name="Appl. Environ. Microbiol.">
        <title>Genomic Analysis of Calderihabitans maritimus KKC1, a Thermophilic, Hydrogenogenic, Carboxydotrophic Bacterium Isolated from Marine Sediment.</title>
        <authorList>
            <person name="Omae K."/>
            <person name="Yoneda Y."/>
            <person name="Fukuyama Y."/>
            <person name="Yoshida T."/>
            <person name="Sako Y."/>
        </authorList>
    </citation>
    <scope>NUCLEOTIDE SEQUENCE [LARGE SCALE GENOMIC DNA]</scope>
    <source>
        <strain evidence="4">KKC1</strain>
    </source>
</reference>
<protein>
    <submittedName>
        <fullName evidence="3">Copper amine oxidase-like domain-containing protein</fullName>
    </submittedName>
</protein>
<feature type="repeat" description="TPR" evidence="1">
    <location>
        <begin position="113"/>
        <end position="146"/>
    </location>
</feature>
<dbReference type="InterPro" id="IPR036582">
    <property type="entry name" value="Mao_N_sf"/>
</dbReference>
<dbReference type="Pfam" id="PF07833">
    <property type="entry name" value="Cu_amine_oxidN1"/>
    <property type="match status" value="1"/>
</dbReference>
<dbReference type="InterPro" id="IPR011990">
    <property type="entry name" value="TPR-like_helical_dom_sf"/>
</dbReference>
<dbReference type="PROSITE" id="PS50005">
    <property type="entry name" value="TPR"/>
    <property type="match status" value="1"/>
</dbReference>
<feature type="domain" description="Copper amine oxidase-like N-terminal" evidence="2">
    <location>
        <begin position="169"/>
        <end position="275"/>
    </location>
</feature>
<gene>
    <name evidence="3" type="ORF">KKC1_34550</name>
</gene>
<name>A0A1Z5HYB3_9FIRM</name>
<evidence type="ECO:0000313" key="4">
    <source>
        <dbReference type="Proteomes" id="UP000197032"/>
    </source>
</evidence>
<dbReference type="Gene3D" id="1.25.40.10">
    <property type="entry name" value="Tetratricopeptide repeat domain"/>
    <property type="match status" value="1"/>
</dbReference>
<keyword evidence="4" id="KW-1185">Reference proteome</keyword>
<proteinExistence type="predicted"/>
<organism evidence="3 4">
    <name type="scientific">Calderihabitans maritimus</name>
    <dbReference type="NCBI Taxonomy" id="1246530"/>
    <lineage>
        <taxon>Bacteria</taxon>
        <taxon>Bacillati</taxon>
        <taxon>Bacillota</taxon>
        <taxon>Clostridia</taxon>
        <taxon>Neomoorellales</taxon>
        <taxon>Calderihabitantaceae</taxon>
        <taxon>Calderihabitans</taxon>
    </lineage>
</organism>
<dbReference type="Pfam" id="PF13181">
    <property type="entry name" value="TPR_8"/>
    <property type="match status" value="1"/>
</dbReference>
<dbReference type="Proteomes" id="UP000197032">
    <property type="component" value="Unassembled WGS sequence"/>
</dbReference>
<dbReference type="Pfam" id="PF14559">
    <property type="entry name" value="TPR_19"/>
    <property type="match status" value="1"/>
</dbReference>
<accession>A0A1Z5HYB3</accession>
<evidence type="ECO:0000313" key="3">
    <source>
        <dbReference type="EMBL" id="GAW94347.1"/>
    </source>
</evidence>